<dbReference type="InterPro" id="IPR039331">
    <property type="entry name" value="PAPs-like"/>
</dbReference>
<dbReference type="AlphaFoldDB" id="A0A517NR89"/>
<accession>A0A517NR89</accession>
<feature type="region of interest" description="Disordered" evidence="2">
    <location>
        <begin position="21"/>
        <end position="48"/>
    </location>
</feature>
<dbReference type="OrthoDB" id="9809781at2"/>
<dbReference type="PANTHER" id="PTHR22953:SF153">
    <property type="entry name" value="PURPLE ACID PHOSPHATASE"/>
    <property type="match status" value="1"/>
</dbReference>
<protein>
    <submittedName>
        <fullName evidence="5">Calcineurin-like phosphoesterase</fullName>
    </submittedName>
</protein>
<feature type="domain" description="Calcineurin-like phosphoesterase" evidence="4">
    <location>
        <begin position="155"/>
        <end position="366"/>
    </location>
</feature>
<dbReference type="Proteomes" id="UP000319817">
    <property type="component" value="Chromosome"/>
</dbReference>
<evidence type="ECO:0000313" key="6">
    <source>
        <dbReference type="Proteomes" id="UP000319817"/>
    </source>
</evidence>
<evidence type="ECO:0000256" key="1">
    <source>
        <dbReference type="ARBA" id="ARBA00022729"/>
    </source>
</evidence>
<feature type="signal peptide" evidence="3">
    <location>
        <begin position="1"/>
        <end position="23"/>
    </location>
</feature>
<dbReference type="SUPFAM" id="SSF56300">
    <property type="entry name" value="Metallo-dependent phosphatases"/>
    <property type="match status" value="1"/>
</dbReference>
<name>A0A517NR89_9BACT</name>
<dbReference type="InterPro" id="IPR004843">
    <property type="entry name" value="Calcineurin-like_PHP"/>
</dbReference>
<sequence length="426" mass="46588" precursor="true">MISRRNFVGVIPASAIAMTGAHAAQSDQSQGRAPSEAPNRPLIASPPVVQNPRAKSFGVSVAVAGLATAWVEYGFSQGDLRFTASASHHGLIQADNKVLHVRVNHADILPTDRPIYYRVVVQPLKYISAYQLKRGEIQATPTYALRLPDPAAKQLRVVSINDTHENLPTITRLHAEIEKLDPDLLIWNGDTCNDFNAPKATEQILLNPANDLALSWASTRPLLFSNGNHDVRGERAREAARSFVGCPESQELPYNQALRFGPLVVVTLDTGEDKPDQHPVFAGTAAYQPYREQQASWLKLVAAQPHLRSAPFKIATSHIPLRGLEGHNDGTTLDGHAYYSGFGAKLWLPTLNEAGFQAVLSGHMHRDRLDAATDDMPVCQFVGGGPKPEQATLTVVDTTQNVSRATLDIRIVDLNGKLLHRKQWSS</sequence>
<gene>
    <name evidence="5" type="ORF">K239x_15800</name>
</gene>
<proteinExistence type="predicted"/>
<feature type="chain" id="PRO_5021764398" evidence="3">
    <location>
        <begin position="24"/>
        <end position="426"/>
    </location>
</feature>
<evidence type="ECO:0000256" key="2">
    <source>
        <dbReference type="SAM" id="MobiDB-lite"/>
    </source>
</evidence>
<organism evidence="5 6">
    <name type="scientific">Stieleria marina</name>
    <dbReference type="NCBI Taxonomy" id="1930275"/>
    <lineage>
        <taxon>Bacteria</taxon>
        <taxon>Pseudomonadati</taxon>
        <taxon>Planctomycetota</taxon>
        <taxon>Planctomycetia</taxon>
        <taxon>Pirellulales</taxon>
        <taxon>Pirellulaceae</taxon>
        <taxon>Stieleria</taxon>
    </lineage>
</organism>
<dbReference type="PANTHER" id="PTHR22953">
    <property type="entry name" value="ACID PHOSPHATASE RELATED"/>
    <property type="match status" value="1"/>
</dbReference>
<dbReference type="EMBL" id="CP036526">
    <property type="protein sequence ID" value="QDT09632.1"/>
    <property type="molecule type" value="Genomic_DNA"/>
</dbReference>
<evidence type="ECO:0000256" key="3">
    <source>
        <dbReference type="SAM" id="SignalP"/>
    </source>
</evidence>
<dbReference type="GO" id="GO:0003993">
    <property type="term" value="F:acid phosphatase activity"/>
    <property type="evidence" value="ECO:0007669"/>
    <property type="project" value="InterPro"/>
</dbReference>
<evidence type="ECO:0000313" key="5">
    <source>
        <dbReference type="EMBL" id="QDT09632.1"/>
    </source>
</evidence>
<keyword evidence="1 3" id="KW-0732">Signal</keyword>
<dbReference type="Gene3D" id="3.60.21.10">
    <property type="match status" value="1"/>
</dbReference>
<dbReference type="Pfam" id="PF00149">
    <property type="entry name" value="Metallophos"/>
    <property type="match status" value="1"/>
</dbReference>
<reference evidence="5 6" key="1">
    <citation type="submission" date="2019-02" db="EMBL/GenBank/DDBJ databases">
        <title>Deep-cultivation of Planctomycetes and their phenomic and genomic characterization uncovers novel biology.</title>
        <authorList>
            <person name="Wiegand S."/>
            <person name="Jogler M."/>
            <person name="Boedeker C."/>
            <person name="Pinto D."/>
            <person name="Vollmers J."/>
            <person name="Rivas-Marin E."/>
            <person name="Kohn T."/>
            <person name="Peeters S.H."/>
            <person name="Heuer A."/>
            <person name="Rast P."/>
            <person name="Oberbeckmann S."/>
            <person name="Bunk B."/>
            <person name="Jeske O."/>
            <person name="Meyerdierks A."/>
            <person name="Storesund J.E."/>
            <person name="Kallscheuer N."/>
            <person name="Luecker S."/>
            <person name="Lage O.M."/>
            <person name="Pohl T."/>
            <person name="Merkel B.J."/>
            <person name="Hornburger P."/>
            <person name="Mueller R.-W."/>
            <person name="Bruemmer F."/>
            <person name="Labrenz M."/>
            <person name="Spormann A.M."/>
            <person name="Op den Camp H."/>
            <person name="Overmann J."/>
            <person name="Amann R."/>
            <person name="Jetten M.S.M."/>
            <person name="Mascher T."/>
            <person name="Medema M.H."/>
            <person name="Devos D.P."/>
            <person name="Kaster A.-K."/>
            <person name="Ovreas L."/>
            <person name="Rohde M."/>
            <person name="Galperin M.Y."/>
            <person name="Jogler C."/>
        </authorList>
    </citation>
    <scope>NUCLEOTIDE SEQUENCE [LARGE SCALE GENOMIC DNA]</scope>
    <source>
        <strain evidence="5 6">K23_9</strain>
    </source>
</reference>
<dbReference type="InterPro" id="IPR029052">
    <property type="entry name" value="Metallo-depent_PP-like"/>
</dbReference>
<dbReference type="RefSeq" id="WP_145417186.1">
    <property type="nucleotide sequence ID" value="NZ_CP036526.1"/>
</dbReference>
<keyword evidence="6" id="KW-1185">Reference proteome</keyword>
<evidence type="ECO:0000259" key="4">
    <source>
        <dbReference type="Pfam" id="PF00149"/>
    </source>
</evidence>